<dbReference type="SMART" id="SM00796">
    <property type="entry name" value="AHS1"/>
    <property type="match status" value="1"/>
</dbReference>
<feature type="domain" description="Carboxyltransferase" evidence="4">
    <location>
        <begin position="4"/>
        <end position="152"/>
    </location>
</feature>
<dbReference type="InterPro" id="IPR010016">
    <property type="entry name" value="PxpB"/>
</dbReference>
<keyword evidence="2" id="KW-0378">Hydrolase</keyword>
<name>N1UVC3_9MICC</name>
<dbReference type="Pfam" id="PF02682">
    <property type="entry name" value="CT_C_D"/>
    <property type="match status" value="1"/>
</dbReference>
<dbReference type="AlphaFoldDB" id="N1UVC3"/>
<dbReference type="SUPFAM" id="SSF160467">
    <property type="entry name" value="PH0987 N-terminal domain-like"/>
    <property type="match status" value="1"/>
</dbReference>
<accession>N1UVC3</accession>
<keyword evidence="3" id="KW-0067">ATP-binding</keyword>
<dbReference type="PANTHER" id="PTHR34698:SF2">
    <property type="entry name" value="5-OXOPROLINASE SUBUNIT B"/>
    <property type="match status" value="1"/>
</dbReference>
<evidence type="ECO:0000256" key="1">
    <source>
        <dbReference type="ARBA" id="ARBA00022741"/>
    </source>
</evidence>
<evidence type="ECO:0000259" key="4">
    <source>
        <dbReference type="SMART" id="SM00796"/>
    </source>
</evidence>
<dbReference type="RefSeq" id="WP_005272129.1">
    <property type="nucleotide sequence ID" value="NZ_ANPE02000207.1"/>
</dbReference>
<dbReference type="EMBL" id="ANPE02000207">
    <property type="protein sequence ID" value="EMY33010.1"/>
    <property type="molecule type" value="Genomic_DNA"/>
</dbReference>
<evidence type="ECO:0000256" key="2">
    <source>
        <dbReference type="ARBA" id="ARBA00022801"/>
    </source>
</evidence>
<dbReference type="OrthoDB" id="9768696at2"/>
<gene>
    <name evidence="5" type="ORF">D477_017082</name>
</gene>
<comment type="caution">
    <text evidence="5">The sequence shown here is derived from an EMBL/GenBank/DDBJ whole genome shotgun (WGS) entry which is preliminary data.</text>
</comment>
<proteinExistence type="predicted"/>
<dbReference type="GO" id="GO:0016787">
    <property type="term" value="F:hydrolase activity"/>
    <property type="evidence" value="ECO:0007669"/>
    <property type="project" value="UniProtKB-KW"/>
</dbReference>
<evidence type="ECO:0000256" key="3">
    <source>
        <dbReference type="ARBA" id="ARBA00022840"/>
    </source>
</evidence>
<dbReference type="InterPro" id="IPR003833">
    <property type="entry name" value="CT_C_D"/>
</dbReference>
<dbReference type="Gene3D" id="2.40.100.10">
    <property type="entry name" value="Cyclophilin-like"/>
    <property type="match status" value="1"/>
</dbReference>
<dbReference type="GO" id="GO:0005524">
    <property type="term" value="F:ATP binding"/>
    <property type="evidence" value="ECO:0007669"/>
    <property type="project" value="UniProtKB-KW"/>
</dbReference>
<protein>
    <recommendedName>
        <fullName evidence="4">Carboxyltransferase domain-containing protein</fullName>
    </recommendedName>
</protein>
<dbReference type="PANTHER" id="PTHR34698">
    <property type="entry name" value="5-OXOPROLINASE SUBUNIT B"/>
    <property type="match status" value="1"/>
</dbReference>
<keyword evidence="6" id="KW-1185">Reference proteome</keyword>
<evidence type="ECO:0000313" key="5">
    <source>
        <dbReference type="EMBL" id="EMY33010.1"/>
    </source>
</evidence>
<dbReference type="SUPFAM" id="SSF50891">
    <property type="entry name" value="Cyclophilin-like"/>
    <property type="match status" value="1"/>
</dbReference>
<feature type="non-terminal residue" evidence="5">
    <location>
        <position position="152"/>
    </location>
</feature>
<organism evidence="5 6">
    <name type="scientific">Arthrobacter crystallopoietes BAB-32</name>
    <dbReference type="NCBI Taxonomy" id="1246476"/>
    <lineage>
        <taxon>Bacteria</taxon>
        <taxon>Bacillati</taxon>
        <taxon>Actinomycetota</taxon>
        <taxon>Actinomycetes</taxon>
        <taxon>Micrococcales</taxon>
        <taxon>Micrococcaceae</taxon>
        <taxon>Crystallibacter</taxon>
    </lineage>
</organism>
<dbReference type="Gene3D" id="3.30.1360.40">
    <property type="match status" value="1"/>
</dbReference>
<keyword evidence="1" id="KW-0547">Nucleotide-binding</keyword>
<dbReference type="Proteomes" id="UP000010729">
    <property type="component" value="Unassembled WGS sequence"/>
</dbReference>
<reference evidence="5 6" key="1">
    <citation type="journal article" date="2013" name="Genome Announc.">
        <title>Draft Genome Sequence of Arthrobacter crystallopoietes Strain BAB-32, Revealing Genes for Bioremediation.</title>
        <authorList>
            <person name="Joshi M.N."/>
            <person name="Pandit A.S."/>
            <person name="Sharma A."/>
            <person name="Pandya R.V."/>
            <person name="Desai S.M."/>
            <person name="Saxena A.K."/>
            <person name="Bagatharia S.B."/>
        </authorList>
    </citation>
    <scope>NUCLEOTIDE SEQUENCE [LARGE SCALE GENOMIC DNA]</scope>
    <source>
        <strain evidence="5 6">BAB-32</strain>
    </source>
</reference>
<dbReference type="InterPro" id="IPR029000">
    <property type="entry name" value="Cyclophilin-like_dom_sf"/>
</dbReference>
<evidence type="ECO:0000313" key="6">
    <source>
        <dbReference type="Proteomes" id="UP000010729"/>
    </source>
</evidence>
<sequence>MSVTDIRFAGPRALLVELSGLESVLALHARLTADPLPGQLDVLAAASTVLVECDTRAHAVAAQTAIEQLELDHTSAGTGKTIEIPVTYDGDDLAEVARLTGLSPEGVVNAHTGQVWTAAFGGFAPGFAYLTGENGSLDVPRHATPRTAVPAG</sequence>